<dbReference type="GO" id="GO:0008270">
    <property type="term" value="F:zinc ion binding"/>
    <property type="evidence" value="ECO:0007669"/>
    <property type="project" value="UniProtKB-KW"/>
</dbReference>
<sequence>MDSSSSAAGERLHNGMPDLPLIDCPNCQCRKLKGMKARTKKNFGRFFFVCLTRQRDGSGCQFWRWEDEYEEYLITHGHVDASYQPIFASNMKLVQSQVIPEYEANQANEGPRSPKAVQAVQDQILQKMNKLETIGREIVLLLKLVLLASVFAVIAIICGLCKIA</sequence>
<keyword evidence="8" id="KW-1185">Reference proteome</keyword>
<keyword evidence="5" id="KW-1133">Transmembrane helix</keyword>
<keyword evidence="3" id="KW-0862">Zinc</keyword>
<evidence type="ECO:0000256" key="5">
    <source>
        <dbReference type="SAM" id="Phobius"/>
    </source>
</evidence>
<evidence type="ECO:0000256" key="3">
    <source>
        <dbReference type="ARBA" id="ARBA00022833"/>
    </source>
</evidence>
<dbReference type="PROSITE" id="PS51999">
    <property type="entry name" value="ZF_GRF"/>
    <property type="match status" value="1"/>
</dbReference>
<evidence type="ECO:0000313" key="7">
    <source>
        <dbReference type="EMBL" id="KAG2600660.1"/>
    </source>
</evidence>
<evidence type="ECO:0000256" key="2">
    <source>
        <dbReference type="ARBA" id="ARBA00022771"/>
    </source>
</evidence>
<organism evidence="7 8">
    <name type="scientific">Panicum virgatum</name>
    <name type="common">Blackwell switchgrass</name>
    <dbReference type="NCBI Taxonomy" id="38727"/>
    <lineage>
        <taxon>Eukaryota</taxon>
        <taxon>Viridiplantae</taxon>
        <taxon>Streptophyta</taxon>
        <taxon>Embryophyta</taxon>
        <taxon>Tracheophyta</taxon>
        <taxon>Spermatophyta</taxon>
        <taxon>Magnoliopsida</taxon>
        <taxon>Liliopsida</taxon>
        <taxon>Poales</taxon>
        <taxon>Poaceae</taxon>
        <taxon>PACMAD clade</taxon>
        <taxon>Panicoideae</taxon>
        <taxon>Panicodae</taxon>
        <taxon>Paniceae</taxon>
        <taxon>Panicinae</taxon>
        <taxon>Panicum</taxon>
        <taxon>Panicum sect. Hiantes</taxon>
    </lineage>
</organism>
<keyword evidence="5" id="KW-0472">Membrane</keyword>
<reference evidence="7" key="1">
    <citation type="submission" date="2020-05" db="EMBL/GenBank/DDBJ databases">
        <title>WGS assembly of Panicum virgatum.</title>
        <authorList>
            <person name="Lovell J.T."/>
            <person name="Jenkins J."/>
            <person name="Shu S."/>
            <person name="Juenger T.E."/>
            <person name="Schmutz J."/>
        </authorList>
    </citation>
    <scope>NUCLEOTIDE SEQUENCE</scope>
    <source>
        <strain evidence="7">AP13</strain>
    </source>
</reference>
<proteinExistence type="predicted"/>
<dbReference type="AlphaFoldDB" id="A0A8T0SPP5"/>
<evidence type="ECO:0000313" key="8">
    <source>
        <dbReference type="Proteomes" id="UP000823388"/>
    </source>
</evidence>
<comment type="caution">
    <text evidence="7">The sequence shown here is derived from an EMBL/GenBank/DDBJ whole genome shotgun (WGS) entry which is preliminary data.</text>
</comment>
<dbReference type="InterPro" id="IPR010666">
    <property type="entry name" value="Znf_GRF"/>
</dbReference>
<protein>
    <recommendedName>
        <fullName evidence="6">GRF-type domain-containing protein</fullName>
    </recommendedName>
</protein>
<keyword evidence="2 4" id="KW-0863">Zinc-finger</keyword>
<gene>
    <name evidence="7" type="ORF">PVAP13_5KG547600</name>
</gene>
<name>A0A8T0SPP5_PANVG</name>
<accession>A0A8T0SPP5</accession>
<evidence type="ECO:0000259" key="6">
    <source>
        <dbReference type="PROSITE" id="PS51999"/>
    </source>
</evidence>
<dbReference type="Proteomes" id="UP000823388">
    <property type="component" value="Chromosome 5K"/>
</dbReference>
<evidence type="ECO:0000256" key="1">
    <source>
        <dbReference type="ARBA" id="ARBA00022723"/>
    </source>
</evidence>
<dbReference type="PANTHER" id="PTHR33680">
    <property type="entry name" value="OS07G0190500 PROTEIN"/>
    <property type="match status" value="1"/>
</dbReference>
<dbReference type="PANTHER" id="PTHR33680:SF5">
    <property type="entry name" value="GRF-TYPE DOMAIN-CONTAINING PROTEIN"/>
    <property type="match status" value="1"/>
</dbReference>
<feature type="domain" description="GRF-type" evidence="6">
    <location>
        <begin position="24"/>
        <end position="69"/>
    </location>
</feature>
<feature type="transmembrane region" description="Helical" evidence="5">
    <location>
        <begin position="138"/>
        <end position="161"/>
    </location>
</feature>
<evidence type="ECO:0000256" key="4">
    <source>
        <dbReference type="PROSITE-ProRule" id="PRU01343"/>
    </source>
</evidence>
<keyword evidence="5" id="KW-0812">Transmembrane</keyword>
<keyword evidence="1" id="KW-0479">Metal-binding</keyword>
<dbReference type="EMBL" id="CM029045">
    <property type="protein sequence ID" value="KAG2600660.1"/>
    <property type="molecule type" value="Genomic_DNA"/>
</dbReference>